<dbReference type="SUPFAM" id="SSF47113">
    <property type="entry name" value="Histone-fold"/>
    <property type="match status" value="1"/>
</dbReference>
<gene>
    <name evidence="8" type="ORF">PMAYCL1PPCAC_01451</name>
</gene>
<feature type="non-terminal residue" evidence="8">
    <location>
        <position position="1"/>
    </location>
</feature>
<dbReference type="PANTHER" id="PTHR10221">
    <property type="entry name" value="TRANSCRIPTION INITIATION FACTOR TFIID SUBUNIT 6"/>
    <property type="match status" value="1"/>
</dbReference>
<evidence type="ECO:0000256" key="4">
    <source>
        <dbReference type="ARBA" id="ARBA00023163"/>
    </source>
</evidence>
<comment type="similarity">
    <text evidence="2">Belongs to the TAF6 family.</text>
</comment>
<dbReference type="InterPro" id="IPR016024">
    <property type="entry name" value="ARM-type_fold"/>
</dbReference>
<dbReference type="GO" id="GO:0046695">
    <property type="term" value="C:SLIK (SAGA-like) complex"/>
    <property type="evidence" value="ECO:0007669"/>
    <property type="project" value="InterPro"/>
</dbReference>
<dbReference type="SUPFAM" id="SSF48371">
    <property type="entry name" value="ARM repeat"/>
    <property type="match status" value="1"/>
</dbReference>
<dbReference type="InterPro" id="IPR037796">
    <property type="entry name" value="TAF6"/>
</dbReference>
<evidence type="ECO:0000256" key="2">
    <source>
        <dbReference type="ARBA" id="ARBA00007688"/>
    </source>
</evidence>
<dbReference type="FunFam" id="1.25.40.770:FF:000001">
    <property type="entry name" value="Transcription initiation factor TFIID subunit 6"/>
    <property type="match status" value="1"/>
</dbReference>
<organism evidence="8 9">
    <name type="scientific">Pristionchus mayeri</name>
    <dbReference type="NCBI Taxonomy" id="1317129"/>
    <lineage>
        <taxon>Eukaryota</taxon>
        <taxon>Metazoa</taxon>
        <taxon>Ecdysozoa</taxon>
        <taxon>Nematoda</taxon>
        <taxon>Chromadorea</taxon>
        <taxon>Rhabditida</taxon>
        <taxon>Rhabditina</taxon>
        <taxon>Diplogasteromorpha</taxon>
        <taxon>Diplogasteroidea</taxon>
        <taxon>Neodiplogasteridae</taxon>
        <taxon>Pristionchus</taxon>
    </lineage>
</organism>
<keyword evidence="9" id="KW-1185">Reference proteome</keyword>
<name>A0AAN4Z2B0_9BILA</name>
<dbReference type="InterPro" id="IPR011442">
    <property type="entry name" value="TAF6_C"/>
</dbReference>
<evidence type="ECO:0000313" key="9">
    <source>
        <dbReference type="Proteomes" id="UP001328107"/>
    </source>
</evidence>
<dbReference type="Pfam" id="PF02969">
    <property type="entry name" value="TAF"/>
    <property type="match status" value="1"/>
</dbReference>
<evidence type="ECO:0000256" key="6">
    <source>
        <dbReference type="ARBA" id="ARBA00040091"/>
    </source>
</evidence>
<evidence type="ECO:0000256" key="3">
    <source>
        <dbReference type="ARBA" id="ARBA00023015"/>
    </source>
</evidence>
<comment type="caution">
    <text evidence="8">The sequence shown here is derived from an EMBL/GenBank/DDBJ whole genome shotgun (WGS) entry which is preliminary data.</text>
</comment>
<feature type="domain" description="TATA box binding protein associated factor (TAF) histone-like fold" evidence="7">
    <location>
        <begin position="14"/>
        <end position="77"/>
    </location>
</feature>
<dbReference type="GO" id="GO:0005669">
    <property type="term" value="C:transcription factor TFIID complex"/>
    <property type="evidence" value="ECO:0007669"/>
    <property type="project" value="InterPro"/>
</dbReference>
<evidence type="ECO:0000313" key="8">
    <source>
        <dbReference type="EMBL" id="GMR31256.1"/>
    </source>
</evidence>
<keyword evidence="4" id="KW-0804">Transcription</keyword>
<dbReference type="CDD" id="cd08050">
    <property type="entry name" value="TAF6C"/>
    <property type="match status" value="1"/>
</dbReference>
<dbReference type="InterPro" id="IPR046344">
    <property type="entry name" value="TAF6_C_sf"/>
</dbReference>
<accession>A0AAN4Z2B0</accession>
<evidence type="ECO:0000259" key="7">
    <source>
        <dbReference type="SMART" id="SM00803"/>
    </source>
</evidence>
<dbReference type="SMART" id="SM00803">
    <property type="entry name" value="TAF"/>
    <property type="match status" value="1"/>
</dbReference>
<dbReference type="GO" id="GO:0051123">
    <property type="term" value="P:RNA polymerase II preinitiation complex assembly"/>
    <property type="evidence" value="ECO:0007669"/>
    <property type="project" value="TreeGrafter"/>
</dbReference>
<dbReference type="GO" id="GO:0000124">
    <property type="term" value="C:SAGA complex"/>
    <property type="evidence" value="ECO:0007669"/>
    <property type="project" value="InterPro"/>
</dbReference>
<dbReference type="Gene3D" id="1.25.40.770">
    <property type="entry name" value="TAF6, C-terminal HEAT repeat domain"/>
    <property type="match status" value="1"/>
</dbReference>
<dbReference type="GO" id="GO:0046982">
    <property type="term" value="F:protein heterodimerization activity"/>
    <property type="evidence" value="ECO:0007669"/>
    <property type="project" value="InterPro"/>
</dbReference>
<dbReference type="EMBL" id="BTRK01000001">
    <property type="protein sequence ID" value="GMR31256.1"/>
    <property type="molecule type" value="Genomic_DNA"/>
</dbReference>
<proteinExistence type="inferred from homology"/>
<reference evidence="9" key="1">
    <citation type="submission" date="2022-10" db="EMBL/GenBank/DDBJ databases">
        <title>Genome assembly of Pristionchus species.</title>
        <authorList>
            <person name="Yoshida K."/>
            <person name="Sommer R.J."/>
        </authorList>
    </citation>
    <scope>NUCLEOTIDE SEQUENCE [LARGE SCALE GENOMIC DNA]</scope>
    <source>
        <strain evidence="9">RS5460</strain>
    </source>
</reference>
<dbReference type="GO" id="GO:0003713">
    <property type="term" value="F:transcription coactivator activity"/>
    <property type="evidence" value="ECO:0007669"/>
    <property type="project" value="TreeGrafter"/>
</dbReference>
<dbReference type="InterPro" id="IPR004823">
    <property type="entry name" value="TAF_TATA-bd_Histone-like_dom"/>
</dbReference>
<keyword evidence="5" id="KW-0539">Nucleus</keyword>
<protein>
    <recommendedName>
        <fullName evidence="6">Transcription initiation factor TFIID subunit 6</fullName>
    </recommendedName>
</protein>
<sequence>GGPGMRPGPVILPRLEPDFVRHIAESLGVTNLTIHGQIYICEQVSHLLKRVVHDANKFALHGRRAKVVGADVEAALRLAGLETLTPLGQTLPTPPPMVQVPNPYGEDLFVPDETEIDLAQLRQQPQQELPAAPYIRAHWLAFNGKMPRVPENVEPEEESNLEEEAVQAAKLAARRETSEASTSSAGSTFKRAAREVTTSEQVLVQPVPSESLSVEQQRYFKEIVEACVGTDDKKRSEGLQSIELDTGLQALLPRLCRLIADAVRLNVAYHCMSMLIYLIRIVRALANNKSVRLEPFLHELLPSLISCMVGRQLCLRPEVDNHWALRDFSSKTLVHIVNVQNKKDATLRLRVYRVLKKTFDDPTSTYAQIFGATHALNEIMTHQERFDCYNRYLDLTNACHPSAVSGLSPEGRAEAGKLYTVLVKLETSMLRSYRMFAE</sequence>
<dbReference type="Pfam" id="PF07571">
    <property type="entry name" value="TAF6_C"/>
    <property type="match status" value="1"/>
</dbReference>
<dbReference type="GO" id="GO:0016251">
    <property type="term" value="F:RNA polymerase II general transcription initiation factor activity"/>
    <property type="evidence" value="ECO:0007669"/>
    <property type="project" value="InterPro"/>
</dbReference>
<evidence type="ECO:0000256" key="1">
    <source>
        <dbReference type="ARBA" id="ARBA00004123"/>
    </source>
</evidence>
<evidence type="ECO:0000256" key="5">
    <source>
        <dbReference type="ARBA" id="ARBA00023242"/>
    </source>
</evidence>
<dbReference type="InterPro" id="IPR009072">
    <property type="entry name" value="Histone-fold"/>
</dbReference>
<comment type="subcellular location">
    <subcellularLocation>
        <location evidence="1">Nucleus</location>
    </subcellularLocation>
</comment>
<keyword evidence="3" id="KW-0805">Transcription regulation</keyword>
<feature type="non-terminal residue" evidence="8">
    <location>
        <position position="438"/>
    </location>
</feature>
<dbReference type="PANTHER" id="PTHR10221:SF9">
    <property type="entry name" value="TRANSCRIPTION INITIATION FACTOR TFIID SUBUNIT 6"/>
    <property type="match status" value="1"/>
</dbReference>
<dbReference type="AlphaFoldDB" id="A0AAN4Z2B0"/>
<dbReference type="Gene3D" id="1.10.20.10">
    <property type="entry name" value="Histone, subunit A"/>
    <property type="match status" value="1"/>
</dbReference>
<dbReference type="Proteomes" id="UP001328107">
    <property type="component" value="Unassembled WGS sequence"/>
</dbReference>